<keyword evidence="1" id="KW-0812">Transmembrane</keyword>
<feature type="transmembrane region" description="Helical" evidence="1">
    <location>
        <begin position="106"/>
        <end position="126"/>
    </location>
</feature>
<comment type="caution">
    <text evidence="2">The sequence shown here is derived from an EMBL/GenBank/DDBJ whole genome shotgun (WGS) entry which is preliminary data.</text>
</comment>
<organism evidence="2 3">
    <name type="scientific">Ranitomeya imitator</name>
    <name type="common">mimic poison frog</name>
    <dbReference type="NCBI Taxonomy" id="111125"/>
    <lineage>
        <taxon>Eukaryota</taxon>
        <taxon>Metazoa</taxon>
        <taxon>Chordata</taxon>
        <taxon>Craniata</taxon>
        <taxon>Vertebrata</taxon>
        <taxon>Euteleostomi</taxon>
        <taxon>Amphibia</taxon>
        <taxon>Batrachia</taxon>
        <taxon>Anura</taxon>
        <taxon>Neobatrachia</taxon>
        <taxon>Hyloidea</taxon>
        <taxon>Dendrobatidae</taxon>
        <taxon>Dendrobatinae</taxon>
        <taxon>Ranitomeya</taxon>
    </lineage>
</organism>
<name>A0ABN9ML10_9NEOB</name>
<accession>A0ABN9ML10</accession>
<keyword evidence="1" id="KW-0472">Membrane</keyword>
<reference evidence="2" key="1">
    <citation type="submission" date="2023-07" db="EMBL/GenBank/DDBJ databases">
        <authorList>
            <person name="Stuckert A."/>
        </authorList>
    </citation>
    <scope>NUCLEOTIDE SEQUENCE</scope>
</reference>
<keyword evidence="3" id="KW-1185">Reference proteome</keyword>
<sequence length="173" mass="19391">MAENNCLKLGEGKAFISACLFENDEMIVENAVCDSDNFSRIGIVHNVSVIILYPKCQCHYPVPQVSVSLSCTPSVSVIILYPKCQCHYPVPQVSVSLSCTPSVSVIILYPKCLGFLGCVLWVVFLLEDEMTAHLKILDGGAEVLGQNLQTYTCCSFKKRFKQFLYHQRQDYHD</sequence>
<protein>
    <submittedName>
        <fullName evidence="2">Uncharacterized protein</fullName>
    </submittedName>
</protein>
<evidence type="ECO:0000313" key="2">
    <source>
        <dbReference type="EMBL" id="CAJ0967460.1"/>
    </source>
</evidence>
<keyword evidence="1" id="KW-1133">Transmembrane helix</keyword>
<gene>
    <name evidence="2" type="ORF">RIMI_LOCUS22240763</name>
</gene>
<feature type="non-terminal residue" evidence="2">
    <location>
        <position position="173"/>
    </location>
</feature>
<proteinExistence type="predicted"/>
<dbReference type="EMBL" id="CAUEEQ010078346">
    <property type="protein sequence ID" value="CAJ0967460.1"/>
    <property type="molecule type" value="Genomic_DNA"/>
</dbReference>
<evidence type="ECO:0000313" key="3">
    <source>
        <dbReference type="Proteomes" id="UP001176940"/>
    </source>
</evidence>
<evidence type="ECO:0000256" key="1">
    <source>
        <dbReference type="SAM" id="Phobius"/>
    </source>
</evidence>
<dbReference type="Proteomes" id="UP001176940">
    <property type="component" value="Unassembled WGS sequence"/>
</dbReference>